<organism evidence="2">
    <name type="scientific">Timema bartmani</name>
    <dbReference type="NCBI Taxonomy" id="61472"/>
    <lineage>
        <taxon>Eukaryota</taxon>
        <taxon>Metazoa</taxon>
        <taxon>Ecdysozoa</taxon>
        <taxon>Arthropoda</taxon>
        <taxon>Hexapoda</taxon>
        <taxon>Insecta</taxon>
        <taxon>Pterygota</taxon>
        <taxon>Neoptera</taxon>
        <taxon>Polyneoptera</taxon>
        <taxon>Phasmatodea</taxon>
        <taxon>Timematodea</taxon>
        <taxon>Timematoidea</taxon>
        <taxon>Timematidae</taxon>
        <taxon>Timema</taxon>
    </lineage>
</organism>
<evidence type="ECO:0000313" key="2">
    <source>
        <dbReference type="EMBL" id="CAD7451562.1"/>
    </source>
</evidence>
<protein>
    <submittedName>
        <fullName evidence="2">Uncharacterized protein</fullName>
    </submittedName>
</protein>
<feature type="compositionally biased region" description="Acidic residues" evidence="1">
    <location>
        <begin position="101"/>
        <end position="112"/>
    </location>
</feature>
<sequence length="147" mass="16689">MLSSSSRAGFSGPRINCCRLKKSNRFNDVPLTPKYNDPCSLNLTSTEPVDCPTVSGVRFSSTAGKGATHGTQQHEEGMIYEEDTPQLSESEDVCCRRSEMTDEDVPESLETDEATKEDDCYNRRPVNEKHYLLSRYLFPHWVIYVAW</sequence>
<evidence type="ECO:0000256" key="1">
    <source>
        <dbReference type="SAM" id="MobiDB-lite"/>
    </source>
</evidence>
<proteinExistence type="predicted"/>
<feature type="region of interest" description="Disordered" evidence="1">
    <location>
        <begin position="60"/>
        <end position="117"/>
    </location>
</feature>
<dbReference type="EMBL" id="OD597148">
    <property type="protein sequence ID" value="CAD7451562.1"/>
    <property type="molecule type" value="Genomic_DNA"/>
</dbReference>
<reference evidence="2" key="1">
    <citation type="submission" date="2020-11" db="EMBL/GenBank/DDBJ databases">
        <authorList>
            <person name="Tran Van P."/>
        </authorList>
    </citation>
    <scope>NUCLEOTIDE SEQUENCE</scope>
</reference>
<gene>
    <name evidence="2" type="ORF">TBIB3V08_LOCUS13830</name>
</gene>
<dbReference type="AlphaFoldDB" id="A0A7R9FDT9"/>
<name>A0A7R9FDT9_9NEOP</name>
<accession>A0A7R9FDT9</accession>
<feature type="compositionally biased region" description="Acidic residues" evidence="1">
    <location>
        <begin position="78"/>
        <end position="92"/>
    </location>
</feature>